<reference evidence="2 3" key="1">
    <citation type="submission" date="2021-07" db="EMBL/GenBank/DDBJ databases">
        <title>Paenibacillus radiodurans sp. nov., isolated from the southeastern edge of Tengger Desert.</title>
        <authorList>
            <person name="Zhang G."/>
        </authorList>
    </citation>
    <scope>NUCLEOTIDE SEQUENCE [LARGE SCALE GENOMIC DNA]</scope>
    <source>
        <strain evidence="2 3">CCM 7311</strain>
    </source>
</reference>
<gene>
    <name evidence="2" type="ORF">K0U00_38535</name>
</gene>
<feature type="non-terminal residue" evidence="2">
    <location>
        <position position="1"/>
    </location>
</feature>
<dbReference type="Proteomes" id="UP001519887">
    <property type="component" value="Unassembled WGS sequence"/>
</dbReference>
<accession>A0ABS7CGD0</accession>
<sequence length="62" mass="6504">GYPHLEEAYRTAELLFPKLNLGSAGNAGDPSFISPFGEMIANNELPGTTRPAGKSPVSSLKS</sequence>
<organism evidence="2 3">
    <name type="scientific">Paenibacillus sepulcri</name>
    <dbReference type="NCBI Taxonomy" id="359917"/>
    <lineage>
        <taxon>Bacteria</taxon>
        <taxon>Bacillati</taxon>
        <taxon>Bacillota</taxon>
        <taxon>Bacilli</taxon>
        <taxon>Bacillales</taxon>
        <taxon>Paenibacillaceae</taxon>
        <taxon>Paenibacillus</taxon>
    </lineage>
</organism>
<evidence type="ECO:0000313" key="3">
    <source>
        <dbReference type="Proteomes" id="UP001519887"/>
    </source>
</evidence>
<evidence type="ECO:0000256" key="1">
    <source>
        <dbReference type="SAM" id="MobiDB-lite"/>
    </source>
</evidence>
<keyword evidence="2" id="KW-0560">Oxidoreductase</keyword>
<feature type="region of interest" description="Disordered" evidence="1">
    <location>
        <begin position="42"/>
        <end position="62"/>
    </location>
</feature>
<comment type="caution">
    <text evidence="2">The sequence shown here is derived from an EMBL/GenBank/DDBJ whole genome shotgun (WGS) entry which is preliminary data.</text>
</comment>
<name>A0ABS7CGD0_9BACL</name>
<protein>
    <submittedName>
        <fullName evidence="2">Alkanesulfonate monooxygenase</fullName>
        <ecNumber evidence="2">1.14.14.5</ecNumber>
    </submittedName>
</protein>
<evidence type="ECO:0000313" key="2">
    <source>
        <dbReference type="EMBL" id="MBW7459975.1"/>
    </source>
</evidence>
<dbReference type="GO" id="GO:0008726">
    <property type="term" value="F:alkanesulfonate monooxygenase activity"/>
    <property type="evidence" value="ECO:0007669"/>
    <property type="project" value="UniProtKB-EC"/>
</dbReference>
<dbReference type="EMBL" id="JAHZIK010001943">
    <property type="protein sequence ID" value="MBW7459975.1"/>
    <property type="molecule type" value="Genomic_DNA"/>
</dbReference>
<keyword evidence="2" id="KW-0503">Monooxygenase</keyword>
<keyword evidence="3" id="KW-1185">Reference proteome</keyword>
<dbReference type="EC" id="1.14.14.5" evidence="2"/>
<proteinExistence type="predicted"/>